<dbReference type="InterPro" id="IPR036890">
    <property type="entry name" value="HATPase_C_sf"/>
</dbReference>
<sequence length="647" mass="72864">MSIQTILENRVCALELETAQSCSESEQLRSLFLRDGRVDGASLRLKTLLSILDSMPAMIGYWDRNLHNRFSNRAYSTWFGVSPVKLLGKHIRELLGEQIYQLNLPYIEAVLQGVPQKFERTIPVPDGTGVRYSLAEYIPDIVDDNVVGFFVQVSDITAIKLAEKGLRENAHSLQQSEARYRSIVQEQTELVSRLRVDGSYIFANETFLKFFGKSSVELLNSGWHPIVYQDDLLRVNAEISKLSLENPVVMIENRVYSSDGQVHWMQFNNRGLFDADGQLVEIQSVGRDISDRKQIEMNLRESEARFQVMTANVPGMVFQCTQREAGFNFTYISNGAEWLLGVSATAIEHDANEFLARILPEHVDAFNHSLTHSHREMTLWNWEGRVLSADNGIKWINLRATPRMLAGGGCIWDGVAVNVTESKGIEEKLLHSQQMLRELSAHLENIREDEHRHIAREIHDELGQALTALRMDVSLVRLNFGEANPQLLTHLQSMSQRVQRTVDIVRHITSSLRPGALDMGIVAALEWLAEEFTGYTQIQCELALNDGNIALDEFSATAVFRIVQESLTNIARHAQATQVEVIVTRSEDELCFEVCDNGTGFDPGAIENCKSFGLIGIRERVAMLSGHFEIESRQGAGTCLRVHIPVA</sequence>
<dbReference type="Gene3D" id="3.30.450.20">
    <property type="entry name" value="PAS domain"/>
    <property type="match status" value="3"/>
</dbReference>
<dbReference type="Gene3D" id="3.30.565.10">
    <property type="entry name" value="Histidine kinase-like ATPase, C-terminal domain"/>
    <property type="match status" value="1"/>
</dbReference>
<name>D9SDC6_GALCS</name>
<evidence type="ECO:0000313" key="7">
    <source>
        <dbReference type="EMBL" id="ADL56724.1"/>
    </source>
</evidence>
<dbReference type="HOGENOM" id="CLU_423211_0_0_4"/>
<dbReference type="CDD" id="cd16917">
    <property type="entry name" value="HATPase_UhpB-NarQ-NarX-like"/>
    <property type="match status" value="1"/>
</dbReference>
<dbReference type="EMBL" id="CP002159">
    <property type="protein sequence ID" value="ADL56724.1"/>
    <property type="molecule type" value="Genomic_DNA"/>
</dbReference>
<dbReference type="PROSITE" id="PS50112">
    <property type="entry name" value="PAS"/>
    <property type="match status" value="1"/>
</dbReference>
<evidence type="ECO:0000259" key="5">
    <source>
        <dbReference type="PROSITE" id="PS50112"/>
    </source>
</evidence>
<dbReference type="NCBIfam" id="TIGR00229">
    <property type="entry name" value="sensory_box"/>
    <property type="match status" value="2"/>
</dbReference>
<dbReference type="InterPro" id="IPR001610">
    <property type="entry name" value="PAC"/>
</dbReference>
<dbReference type="STRING" id="395494.Galf_2729"/>
<dbReference type="Gene3D" id="1.20.5.1930">
    <property type="match status" value="1"/>
</dbReference>
<dbReference type="SMART" id="SM00091">
    <property type="entry name" value="PAS"/>
    <property type="match status" value="3"/>
</dbReference>
<dbReference type="PROSITE" id="PS50109">
    <property type="entry name" value="HIS_KIN"/>
    <property type="match status" value="1"/>
</dbReference>
<dbReference type="InterPro" id="IPR013656">
    <property type="entry name" value="PAS_4"/>
</dbReference>
<dbReference type="GO" id="GO:0016020">
    <property type="term" value="C:membrane"/>
    <property type="evidence" value="ECO:0007669"/>
    <property type="project" value="InterPro"/>
</dbReference>
<feature type="domain" description="PAS" evidence="5">
    <location>
        <begin position="176"/>
        <end position="247"/>
    </location>
</feature>
<dbReference type="RefSeq" id="WP_013294627.1">
    <property type="nucleotide sequence ID" value="NC_014394.1"/>
</dbReference>
<dbReference type="GO" id="GO:0046983">
    <property type="term" value="F:protein dimerization activity"/>
    <property type="evidence" value="ECO:0007669"/>
    <property type="project" value="InterPro"/>
</dbReference>
<dbReference type="InterPro" id="IPR013655">
    <property type="entry name" value="PAS_fold_3"/>
</dbReference>
<dbReference type="InterPro" id="IPR000700">
    <property type="entry name" value="PAS-assoc_C"/>
</dbReference>
<dbReference type="InterPro" id="IPR000014">
    <property type="entry name" value="PAS"/>
</dbReference>
<dbReference type="Pfam" id="PF08447">
    <property type="entry name" value="PAS_3"/>
    <property type="match status" value="1"/>
</dbReference>
<evidence type="ECO:0000259" key="6">
    <source>
        <dbReference type="PROSITE" id="PS50113"/>
    </source>
</evidence>
<dbReference type="SMART" id="SM00086">
    <property type="entry name" value="PAC"/>
    <property type="match status" value="3"/>
</dbReference>
<dbReference type="InterPro" id="IPR011712">
    <property type="entry name" value="Sig_transdc_His_kin_sub3_dim/P"/>
</dbReference>
<evidence type="ECO:0000256" key="3">
    <source>
        <dbReference type="ARBA" id="ARBA00023012"/>
    </source>
</evidence>
<evidence type="ECO:0000256" key="1">
    <source>
        <dbReference type="ARBA" id="ARBA00022679"/>
    </source>
</evidence>
<proteinExistence type="predicted"/>
<evidence type="ECO:0000313" key="8">
    <source>
        <dbReference type="Proteomes" id="UP000001235"/>
    </source>
</evidence>
<accession>D9SDC6</accession>
<keyword evidence="3" id="KW-0902">Two-component regulatory system</keyword>
<keyword evidence="1" id="KW-0808">Transferase</keyword>
<reference evidence="7 8" key="1">
    <citation type="submission" date="2010-08" db="EMBL/GenBank/DDBJ databases">
        <title>Complete sequence of Gallionella capsiferriformans ES-2.</title>
        <authorList>
            <consortium name="US DOE Joint Genome Institute"/>
            <person name="Lucas S."/>
            <person name="Copeland A."/>
            <person name="Lapidus A."/>
            <person name="Cheng J.-F."/>
            <person name="Bruce D."/>
            <person name="Goodwin L."/>
            <person name="Pitluck S."/>
            <person name="Chertkov O."/>
            <person name="Davenport K.W."/>
            <person name="Detter J.C."/>
            <person name="Han C."/>
            <person name="Tapia R."/>
            <person name="Land M."/>
            <person name="Hauser L."/>
            <person name="Chang Y.-J."/>
            <person name="Jeffries C."/>
            <person name="Kyrpides N."/>
            <person name="Ivanova N."/>
            <person name="Mikhailova N."/>
            <person name="Shelobolina E.S."/>
            <person name="Picardal F."/>
            <person name="Roden E."/>
            <person name="Emerson D."/>
            <person name="Woyke T."/>
        </authorList>
    </citation>
    <scope>NUCLEOTIDE SEQUENCE [LARGE SCALE GENOMIC DNA]</scope>
    <source>
        <strain evidence="7 8">ES-2</strain>
    </source>
</reference>
<dbReference type="PANTHER" id="PTHR24421">
    <property type="entry name" value="NITRATE/NITRITE SENSOR PROTEIN NARX-RELATED"/>
    <property type="match status" value="1"/>
</dbReference>
<dbReference type="CDD" id="cd00130">
    <property type="entry name" value="PAS"/>
    <property type="match status" value="2"/>
</dbReference>
<protein>
    <submittedName>
        <fullName evidence="7">PAS/PAC sensor signal transduction histidine kinase</fullName>
    </submittedName>
</protein>
<dbReference type="InterPro" id="IPR005467">
    <property type="entry name" value="His_kinase_dom"/>
</dbReference>
<dbReference type="KEGG" id="gca:Galf_2729"/>
<feature type="domain" description="PAC" evidence="6">
    <location>
        <begin position="249"/>
        <end position="301"/>
    </location>
</feature>
<dbReference type="PANTHER" id="PTHR24421:SF59">
    <property type="entry name" value="OXYGEN SENSOR HISTIDINE KINASE NREB"/>
    <property type="match status" value="1"/>
</dbReference>
<dbReference type="InterPro" id="IPR035965">
    <property type="entry name" value="PAS-like_dom_sf"/>
</dbReference>
<dbReference type="eggNOG" id="COG4585">
    <property type="taxonomic scope" value="Bacteria"/>
</dbReference>
<dbReference type="Pfam" id="PF07730">
    <property type="entry name" value="HisKA_3"/>
    <property type="match status" value="1"/>
</dbReference>
<organism evidence="7 8">
    <name type="scientific">Gallionella capsiferriformans (strain ES-2)</name>
    <name type="common">Gallionella ferruginea capsiferriformans (strain ES-2)</name>
    <dbReference type="NCBI Taxonomy" id="395494"/>
    <lineage>
        <taxon>Bacteria</taxon>
        <taxon>Pseudomonadati</taxon>
        <taxon>Pseudomonadota</taxon>
        <taxon>Betaproteobacteria</taxon>
        <taxon>Nitrosomonadales</taxon>
        <taxon>Gallionellaceae</taxon>
        <taxon>Gallionella</taxon>
    </lineage>
</organism>
<evidence type="ECO:0000259" key="4">
    <source>
        <dbReference type="PROSITE" id="PS50109"/>
    </source>
</evidence>
<feature type="domain" description="Histidine kinase" evidence="4">
    <location>
        <begin position="457"/>
        <end position="647"/>
    </location>
</feature>
<gene>
    <name evidence="7" type="ordered locus">Galf_2729</name>
</gene>
<dbReference type="GO" id="GO:0000155">
    <property type="term" value="F:phosphorelay sensor kinase activity"/>
    <property type="evidence" value="ECO:0007669"/>
    <property type="project" value="InterPro"/>
</dbReference>
<keyword evidence="8" id="KW-1185">Reference proteome</keyword>
<dbReference type="OrthoDB" id="9813412at2"/>
<dbReference type="SUPFAM" id="SSF55785">
    <property type="entry name" value="PYP-like sensor domain (PAS domain)"/>
    <property type="match status" value="3"/>
</dbReference>
<dbReference type="PROSITE" id="PS50113">
    <property type="entry name" value="PAC"/>
    <property type="match status" value="1"/>
</dbReference>
<dbReference type="Pfam" id="PF08448">
    <property type="entry name" value="PAS_4"/>
    <property type="match status" value="1"/>
</dbReference>
<evidence type="ECO:0000256" key="2">
    <source>
        <dbReference type="ARBA" id="ARBA00022777"/>
    </source>
</evidence>
<dbReference type="Pfam" id="PF02518">
    <property type="entry name" value="HATPase_c"/>
    <property type="match status" value="1"/>
</dbReference>
<dbReference type="Proteomes" id="UP000001235">
    <property type="component" value="Chromosome"/>
</dbReference>
<dbReference type="SUPFAM" id="SSF55874">
    <property type="entry name" value="ATPase domain of HSP90 chaperone/DNA topoisomerase II/histidine kinase"/>
    <property type="match status" value="1"/>
</dbReference>
<dbReference type="AlphaFoldDB" id="D9SDC6"/>
<keyword evidence="2 7" id="KW-0418">Kinase</keyword>
<dbReference type="SMART" id="SM00387">
    <property type="entry name" value="HATPase_c"/>
    <property type="match status" value="1"/>
</dbReference>
<dbReference type="InterPro" id="IPR050482">
    <property type="entry name" value="Sensor_HK_TwoCompSys"/>
</dbReference>
<dbReference type="InterPro" id="IPR003594">
    <property type="entry name" value="HATPase_dom"/>
</dbReference>